<dbReference type="Proteomes" id="UP001597413">
    <property type="component" value="Unassembled WGS sequence"/>
</dbReference>
<dbReference type="EMBL" id="JBHUIX010000017">
    <property type="protein sequence ID" value="MFD2175650.1"/>
    <property type="molecule type" value="Genomic_DNA"/>
</dbReference>
<accession>A0ABW5ADI5</accession>
<proteinExistence type="predicted"/>
<dbReference type="InterPro" id="IPR015927">
    <property type="entry name" value="Peptidase_S24_S26A/B/C"/>
</dbReference>
<gene>
    <name evidence="2" type="ORF">ACFSM0_16270</name>
</gene>
<name>A0ABW5ADI5_9RHOB</name>
<keyword evidence="3" id="KW-1185">Reference proteome</keyword>
<evidence type="ECO:0000313" key="2">
    <source>
        <dbReference type="EMBL" id="MFD2175650.1"/>
    </source>
</evidence>
<dbReference type="Pfam" id="PF00717">
    <property type="entry name" value="Peptidase_S24"/>
    <property type="match status" value="1"/>
</dbReference>
<dbReference type="InterPro" id="IPR036286">
    <property type="entry name" value="LexA/Signal_pep-like_sf"/>
</dbReference>
<sequence length="216" mass="22992">MGQVLARIAMKANEMGLSEAGLSKAAGMSKDGIRNWRRRFDAGDETAGANVSSVSKVATALGVSELWLLHGIEDEASPPPAIAVAGRVGAGAKVYLVDAFAKGQGLYHVACPPQINPHGIVAVEVEGTSMMPTYEPGAVLFYSRETISVPMEAIGRICVCEDESGKAWVKQIKVGSEEGTFSLISLNPEAENMHGIRLKWAAPVRFSLPPEFVKKI</sequence>
<dbReference type="Gene3D" id="2.10.109.10">
    <property type="entry name" value="Umud Fragment, subunit A"/>
    <property type="match status" value="1"/>
</dbReference>
<evidence type="ECO:0000259" key="1">
    <source>
        <dbReference type="Pfam" id="PF00717"/>
    </source>
</evidence>
<organism evidence="2 3">
    <name type="scientific">Rhodobacter lacus</name>
    <dbReference type="NCBI Taxonomy" id="1641972"/>
    <lineage>
        <taxon>Bacteria</taxon>
        <taxon>Pseudomonadati</taxon>
        <taxon>Pseudomonadota</taxon>
        <taxon>Alphaproteobacteria</taxon>
        <taxon>Rhodobacterales</taxon>
        <taxon>Rhodobacter group</taxon>
        <taxon>Rhodobacter</taxon>
    </lineage>
</organism>
<dbReference type="InterPro" id="IPR010982">
    <property type="entry name" value="Lambda_DNA-bd_dom_sf"/>
</dbReference>
<comment type="caution">
    <text evidence="2">The sequence shown here is derived from an EMBL/GenBank/DDBJ whole genome shotgun (WGS) entry which is preliminary data.</text>
</comment>
<reference evidence="3" key="1">
    <citation type="journal article" date="2019" name="Int. J. Syst. Evol. Microbiol.">
        <title>The Global Catalogue of Microorganisms (GCM) 10K type strain sequencing project: providing services to taxonomists for standard genome sequencing and annotation.</title>
        <authorList>
            <consortium name="The Broad Institute Genomics Platform"/>
            <consortium name="The Broad Institute Genome Sequencing Center for Infectious Disease"/>
            <person name="Wu L."/>
            <person name="Ma J."/>
        </authorList>
    </citation>
    <scope>NUCLEOTIDE SEQUENCE [LARGE SCALE GENOMIC DNA]</scope>
    <source>
        <strain evidence="3">CCUG 55131</strain>
    </source>
</reference>
<dbReference type="SUPFAM" id="SSF51306">
    <property type="entry name" value="LexA/Signal peptidase"/>
    <property type="match status" value="1"/>
</dbReference>
<dbReference type="Gene3D" id="1.10.260.40">
    <property type="entry name" value="lambda repressor-like DNA-binding domains"/>
    <property type="match status" value="1"/>
</dbReference>
<feature type="domain" description="Peptidase S24/S26A/S26B/S26C" evidence="1">
    <location>
        <begin position="85"/>
        <end position="194"/>
    </location>
</feature>
<evidence type="ECO:0000313" key="3">
    <source>
        <dbReference type="Proteomes" id="UP001597413"/>
    </source>
</evidence>
<protein>
    <submittedName>
        <fullName evidence="2">S24 family peptidase</fullName>
    </submittedName>
</protein>
<dbReference type="CDD" id="cd06462">
    <property type="entry name" value="Peptidase_S24_S26"/>
    <property type="match status" value="1"/>
</dbReference>